<comment type="caution">
    <text evidence="2">The sequence shown here is derived from an EMBL/GenBank/DDBJ whole genome shotgun (WGS) entry which is preliminary data.</text>
</comment>
<proteinExistence type="predicted"/>
<evidence type="ECO:0000313" key="3">
    <source>
        <dbReference type="Proteomes" id="UP000599437"/>
    </source>
</evidence>
<feature type="compositionally biased region" description="Low complexity" evidence="1">
    <location>
        <begin position="414"/>
        <end position="429"/>
    </location>
</feature>
<sequence length="764" mass="80161">MISPEKIPTFTGDLVELQRQVTALRRAANAISEGGSDVHTRFQHLNASYKAPEAGQLLATTQAVQETSGTFAGRLETVAGALETYAVEVAGLIKQLETLRWRAAAFVESVKDDEGPFESWRKDEDKVAEHQAIWDGVNAATAAFQQAEVTCADKITALVDGTQWHINDGSPKQNNPYGFSAEQLAQADSLPWGSPEHHEMLPFGIDYHLEQVGISVWDNAAGSVEGLIDLFSTGEEGGAAREGLFRVIVGAEGYLLDPHGDRKDLSPFMKKLMDDSKPHAKEFGKSFVAWDDWGTNSGKAVGTIIFNGLTLGAGPLGAASKVGSAAGKAGAASRVAGTLAKVGEVLDPIGAAAKTVGVAARTLPRVADLTAGVRAATATAGRTHSFIEFPDGSQLRVEDGQFTPGRKGVPDTTPAPREPAAAARTPSSEAPRRHELVGAGARAPEATGHTGDNLPPNASHDVSSGAGSHDSPSTHSGHAGVGDQHGRRETGAGSPSGGGHGADTPSSGSSAHADATPSADGGDGTGHADDGHGGGEKPGPTPSGPMERGGDAEHQLREGIRSIPKNTMKPKVIEKIVERLGESTSGREIADIISSGHLSQSPGFRDTVSMLGSGRPDQFPRAVDQLRLGDQFYRSGLRHIEFEVKNPAIKADIDVRVTDDAGSSFGYQMKRLNNPKNPFDSIAKPDNLGQLSKSVADHKVMLIDGQGSVAEWEARGIPEELLQVHRGEHPFKSEKGRGILFVLRLDDGTIIIPPGSKVDPGGVL</sequence>
<evidence type="ECO:0000256" key="1">
    <source>
        <dbReference type="SAM" id="MobiDB-lite"/>
    </source>
</evidence>
<gene>
    <name evidence="2" type="ORF">GCM10010346_36580</name>
</gene>
<keyword evidence="3" id="KW-1185">Reference proteome</keyword>
<organism evidence="2 3">
    <name type="scientific">Streptomyces chryseus</name>
    <dbReference type="NCBI Taxonomy" id="68186"/>
    <lineage>
        <taxon>Bacteria</taxon>
        <taxon>Bacillati</taxon>
        <taxon>Actinomycetota</taxon>
        <taxon>Actinomycetes</taxon>
        <taxon>Kitasatosporales</taxon>
        <taxon>Streptomycetaceae</taxon>
        <taxon>Streptomyces</taxon>
    </lineage>
</organism>
<reference evidence="3" key="1">
    <citation type="journal article" date="2019" name="Int. J. Syst. Evol. Microbiol.">
        <title>The Global Catalogue of Microorganisms (GCM) 10K type strain sequencing project: providing services to taxonomists for standard genome sequencing and annotation.</title>
        <authorList>
            <consortium name="The Broad Institute Genomics Platform"/>
            <consortium name="The Broad Institute Genome Sequencing Center for Infectious Disease"/>
            <person name="Wu L."/>
            <person name="Ma J."/>
        </authorList>
    </citation>
    <scope>NUCLEOTIDE SEQUENCE [LARGE SCALE GENOMIC DNA]</scope>
    <source>
        <strain evidence="3">JCM 4737</strain>
    </source>
</reference>
<dbReference type="EMBL" id="BMVO01000011">
    <property type="protein sequence ID" value="GHB10110.1"/>
    <property type="molecule type" value="Genomic_DNA"/>
</dbReference>
<evidence type="ECO:0008006" key="4">
    <source>
        <dbReference type="Google" id="ProtNLM"/>
    </source>
</evidence>
<dbReference type="Proteomes" id="UP000599437">
    <property type="component" value="Unassembled WGS sequence"/>
</dbReference>
<protein>
    <recommendedName>
        <fullName evidence="4">WXG100 family type VII secretion target</fullName>
    </recommendedName>
</protein>
<name>A0ABQ3DQC0_9ACTN</name>
<dbReference type="RefSeq" id="WP_138898388.1">
    <property type="nucleotide sequence ID" value="NZ_BMVO01000011.1"/>
</dbReference>
<evidence type="ECO:0000313" key="2">
    <source>
        <dbReference type="EMBL" id="GHB10110.1"/>
    </source>
</evidence>
<accession>A0ABQ3DQC0</accession>
<feature type="compositionally biased region" description="Polar residues" evidence="1">
    <location>
        <begin position="460"/>
        <end position="476"/>
    </location>
</feature>
<feature type="compositionally biased region" description="Basic and acidic residues" evidence="1">
    <location>
        <begin position="548"/>
        <end position="560"/>
    </location>
</feature>
<feature type="compositionally biased region" description="Basic and acidic residues" evidence="1">
    <location>
        <begin position="526"/>
        <end position="535"/>
    </location>
</feature>
<feature type="region of interest" description="Disordered" evidence="1">
    <location>
        <begin position="387"/>
        <end position="567"/>
    </location>
</feature>